<organism evidence="3 4">
    <name type="scientific">Gordonia aichiensis NBRC 108223</name>
    <dbReference type="NCBI Taxonomy" id="1220583"/>
    <lineage>
        <taxon>Bacteria</taxon>
        <taxon>Bacillati</taxon>
        <taxon>Actinomycetota</taxon>
        <taxon>Actinomycetes</taxon>
        <taxon>Mycobacteriales</taxon>
        <taxon>Gordoniaceae</taxon>
        <taxon>Gordonia</taxon>
    </lineage>
</organism>
<accession>L7KR70</accession>
<dbReference type="Pfam" id="PF03457">
    <property type="entry name" value="HA"/>
    <property type="match status" value="1"/>
</dbReference>
<dbReference type="STRING" id="1220583.GOACH_47_00010"/>
<protein>
    <recommendedName>
        <fullName evidence="2">Helicase-associated domain-containing protein</fullName>
    </recommendedName>
</protein>
<feature type="region of interest" description="Disordered" evidence="1">
    <location>
        <begin position="1"/>
        <end position="28"/>
    </location>
</feature>
<name>L7KR70_9ACTN</name>
<proteinExistence type="predicted"/>
<comment type="caution">
    <text evidence="3">The sequence shown here is derived from an EMBL/GenBank/DDBJ whole genome shotgun (WGS) entry which is preliminary data.</text>
</comment>
<dbReference type="Gene3D" id="6.10.140.530">
    <property type="match status" value="1"/>
</dbReference>
<dbReference type="RefSeq" id="WP_005180240.1">
    <property type="nucleotide sequence ID" value="NZ_BANR01000047.1"/>
</dbReference>
<evidence type="ECO:0000313" key="3">
    <source>
        <dbReference type="EMBL" id="GAC51109.1"/>
    </source>
</evidence>
<evidence type="ECO:0000259" key="2">
    <source>
        <dbReference type="Pfam" id="PF03457"/>
    </source>
</evidence>
<evidence type="ECO:0000313" key="4">
    <source>
        <dbReference type="Proteomes" id="UP000010988"/>
    </source>
</evidence>
<dbReference type="Proteomes" id="UP000010988">
    <property type="component" value="Unassembled WGS sequence"/>
</dbReference>
<feature type="domain" description="Helicase-associated" evidence="2">
    <location>
        <begin position="33"/>
        <end position="86"/>
    </location>
</feature>
<gene>
    <name evidence="3" type="ORF">GOACH_47_00010</name>
</gene>
<dbReference type="EMBL" id="BANR01000047">
    <property type="protein sequence ID" value="GAC51109.1"/>
    <property type="molecule type" value="Genomic_DNA"/>
</dbReference>
<keyword evidence="4" id="KW-1185">Reference proteome</keyword>
<reference evidence="3 4" key="1">
    <citation type="submission" date="2012-12" db="EMBL/GenBank/DDBJ databases">
        <title>Whole genome shotgun sequence of Gordonia aichiensis NBRC 108223.</title>
        <authorList>
            <person name="Isaki-Nakamura S."/>
            <person name="Hosoyama A."/>
            <person name="Tsuchikane K."/>
            <person name="Ando Y."/>
            <person name="Baba S."/>
            <person name="Ohji S."/>
            <person name="Hamada M."/>
            <person name="Tamura T."/>
            <person name="Yamazoe A."/>
            <person name="Yamazaki S."/>
            <person name="Fujita N."/>
        </authorList>
    </citation>
    <scope>NUCLEOTIDE SEQUENCE [LARGE SCALE GENOMIC DNA]</scope>
    <source>
        <strain evidence="3 4">NBRC 108223</strain>
    </source>
</reference>
<evidence type="ECO:0000256" key="1">
    <source>
        <dbReference type="SAM" id="MobiDB-lite"/>
    </source>
</evidence>
<dbReference type="InterPro" id="IPR005114">
    <property type="entry name" value="Helicase_assoc"/>
</dbReference>
<dbReference type="AlphaFoldDB" id="L7KR70"/>
<sequence length="107" mass="11809">MDPRIDRPETGCPATSNEHEAGSTSRSNAYDRLFDTGIAHLHRYAAMHGSSSPPRGATIDGFAIGQWVVNRRAEYRRGHLSAKRIHTKTGEPCADPFMCHHGHTSAR</sequence>